<dbReference type="EMBL" id="JBHFFA010000008">
    <property type="protein sequence ID" value="KAL2608282.1"/>
    <property type="molecule type" value="Genomic_DNA"/>
</dbReference>
<accession>A0ABD1XH64</accession>
<keyword evidence="3" id="KW-1185">Reference proteome</keyword>
<comment type="caution">
    <text evidence="2">The sequence shown here is derived from an EMBL/GenBank/DDBJ whole genome shotgun (WGS) entry which is preliminary data.</text>
</comment>
<feature type="region of interest" description="Disordered" evidence="1">
    <location>
        <begin position="26"/>
        <end position="49"/>
    </location>
</feature>
<organism evidence="2 3">
    <name type="scientific">Riccia fluitans</name>
    <dbReference type="NCBI Taxonomy" id="41844"/>
    <lineage>
        <taxon>Eukaryota</taxon>
        <taxon>Viridiplantae</taxon>
        <taxon>Streptophyta</taxon>
        <taxon>Embryophyta</taxon>
        <taxon>Marchantiophyta</taxon>
        <taxon>Marchantiopsida</taxon>
        <taxon>Marchantiidae</taxon>
        <taxon>Marchantiales</taxon>
        <taxon>Ricciaceae</taxon>
        <taxon>Riccia</taxon>
    </lineage>
</organism>
<proteinExistence type="predicted"/>
<evidence type="ECO:0000313" key="2">
    <source>
        <dbReference type="EMBL" id="KAL2608282.1"/>
    </source>
</evidence>
<sequence length="93" mass="10752">MELFCDAAIRRRALLRLQTHEGRAIQIRSERHKRTGEEESGHSREPLGRVKLTSKVKEIKLEEAVFRSSVKASPNSWLQKNITYTHASLKNLQ</sequence>
<reference evidence="2 3" key="1">
    <citation type="submission" date="2024-09" db="EMBL/GenBank/DDBJ databases">
        <title>Chromosome-scale assembly of Riccia fluitans.</title>
        <authorList>
            <person name="Paukszto L."/>
            <person name="Sawicki J."/>
            <person name="Karawczyk K."/>
            <person name="Piernik-Szablinska J."/>
            <person name="Szczecinska M."/>
            <person name="Mazdziarz M."/>
        </authorList>
    </citation>
    <scope>NUCLEOTIDE SEQUENCE [LARGE SCALE GENOMIC DNA]</scope>
    <source>
        <strain evidence="2">Rf_01</strain>
        <tissue evidence="2">Aerial parts of the thallus</tissue>
    </source>
</reference>
<evidence type="ECO:0000256" key="1">
    <source>
        <dbReference type="SAM" id="MobiDB-lite"/>
    </source>
</evidence>
<feature type="compositionally biased region" description="Basic and acidic residues" evidence="1">
    <location>
        <begin position="35"/>
        <end position="48"/>
    </location>
</feature>
<evidence type="ECO:0000313" key="3">
    <source>
        <dbReference type="Proteomes" id="UP001605036"/>
    </source>
</evidence>
<name>A0ABD1XH64_9MARC</name>
<protein>
    <submittedName>
        <fullName evidence="2">Uncharacterized protein</fullName>
    </submittedName>
</protein>
<dbReference type="AlphaFoldDB" id="A0ABD1XH64"/>
<dbReference type="Proteomes" id="UP001605036">
    <property type="component" value="Unassembled WGS sequence"/>
</dbReference>
<gene>
    <name evidence="2" type="ORF">R1flu_026855</name>
</gene>